<sequence>MIRLLKQLFHRSHNQRGNILASAFISMVILSLSLAGIAQLTVNQFVTTKVKLESIDADLLGEGLLKQSIYDFELYLNSNTFDVAGYYSTYVDGSGYNDYGILVEDVSNSTDLNGDYTDYDGIDAIATRFTYIYNDGNSYMRMYSFASKGQTYTESIDPYLFQMATNGDLILNSGYLRNPNLFGDRIVFTNVAPYINEGLAAPAKTPAASGVYPDFNGNGSQADTYYREAFYYCEPDCYTLGATVNDNFVLEESEFLNVEIEPNSLETGNINADMVIANFFSDYALEDQLIEYVQLSGPTEDRTVTDSMTISTIGSVIYNDNAGDAVSTYTCIEYKPNGTCKTYGTIETAPSDPYARLNTFSSFDPANSVTVLNTAGIYNGNLTISEDFTITNFDVTNTETMIVWGDLTIDNVGAIDITGMIVVLGDLYFTGDDVTVSGGFYVTGQTFIEFNEGEGFVDSGGTDHKFSLYGMDNIMVTSLFETHGNNTNSNIFNWFVYTEESIYIDAVNNVVEINGVLYAAAKGNSGNEIPMEDESGNPIRGIVVNSFNGYVRSNGTVTIKNNYFTFDFDPVNEASLGSKFVELPDFETVLVQETEEGSYERTEVYYNN</sequence>
<proteinExistence type="predicted"/>
<feature type="transmembrane region" description="Helical" evidence="1">
    <location>
        <begin position="20"/>
        <end position="42"/>
    </location>
</feature>
<dbReference type="Proteomes" id="UP000514720">
    <property type="component" value="Chromosome"/>
</dbReference>
<keyword evidence="3" id="KW-1185">Reference proteome</keyword>
<keyword evidence="1" id="KW-1133">Transmembrane helix</keyword>
<accession>A0A7L7KT60</accession>
<evidence type="ECO:0000313" key="2">
    <source>
        <dbReference type="EMBL" id="QMS85933.1"/>
    </source>
</evidence>
<evidence type="ECO:0000256" key="1">
    <source>
        <dbReference type="SAM" id="Phobius"/>
    </source>
</evidence>
<evidence type="ECO:0000313" key="3">
    <source>
        <dbReference type="Proteomes" id="UP000514720"/>
    </source>
</evidence>
<keyword evidence="1" id="KW-0812">Transmembrane</keyword>
<organism evidence="2 3">
    <name type="scientific">Candidatus Xianfuyuplasma coldseepsis</name>
    <dbReference type="NCBI Taxonomy" id="2782163"/>
    <lineage>
        <taxon>Bacteria</taxon>
        <taxon>Bacillati</taxon>
        <taxon>Mycoplasmatota</taxon>
        <taxon>Mollicutes</taxon>
        <taxon>Candidatus Izemoplasmatales</taxon>
        <taxon>Candidatus Izemoplasmataceae</taxon>
        <taxon>Candidatus Xianfuyuplasma</taxon>
    </lineage>
</organism>
<dbReference type="KEGG" id="xcl:G4Z02_09290"/>
<keyword evidence="1" id="KW-0472">Membrane</keyword>
<dbReference type="AlphaFoldDB" id="A0A7L7KT60"/>
<protein>
    <submittedName>
        <fullName evidence="2">Uncharacterized protein</fullName>
    </submittedName>
</protein>
<reference evidence="2 3" key="1">
    <citation type="submission" date="2020-02" db="EMBL/GenBank/DDBJ databases">
        <authorList>
            <person name="Zheng R.K."/>
            <person name="Sun C.M."/>
        </authorList>
    </citation>
    <scope>NUCLEOTIDE SEQUENCE [LARGE SCALE GENOMIC DNA]</scope>
    <source>
        <strain evidence="3">zrk13</strain>
    </source>
</reference>
<gene>
    <name evidence="2" type="ORF">G4Z02_09290</name>
</gene>
<name>A0A7L7KT60_9MOLU</name>
<dbReference type="RefSeq" id="WP_258877747.1">
    <property type="nucleotide sequence ID" value="NZ_CP048914.1"/>
</dbReference>
<dbReference type="EMBL" id="CP048914">
    <property type="protein sequence ID" value="QMS85933.1"/>
    <property type="molecule type" value="Genomic_DNA"/>
</dbReference>